<dbReference type="AlphaFoldDB" id="A0A347ZNU4"/>
<dbReference type="FunFam" id="1.10.10.10:FF:000079">
    <property type="entry name" value="GntR family transcriptional regulator"/>
    <property type="match status" value="1"/>
</dbReference>
<dbReference type="PANTHER" id="PTHR44846:SF1">
    <property type="entry name" value="MANNOSYL-D-GLYCERATE TRANSPORT_METABOLISM SYSTEM REPRESSOR MNGR-RELATED"/>
    <property type="match status" value="1"/>
</dbReference>
<keyword evidence="2" id="KW-0238">DNA-binding</keyword>
<proteinExistence type="predicted"/>
<dbReference type="CDD" id="cd07377">
    <property type="entry name" value="WHTH_GntR"/>
    <property type="match status" value="1"/>
</dbReference>
<dbReference type="PROSITE" id="PS50949">
    <property type="entry name" value="HTH_GNTR"/>
    <property type="match status" value="1"/>
</dbReference>
<dbReference type="InterPro" id="IPR050679">
    <property type="entry name" value="Bact_HTH_transcr_reg"/>
</dbReference>
<evidence type="ECO:0000313" key="6">
    <source>
        <dbReference type="Proteomes" id="UP000256388"/>
    </source>
</evidence>
<dbReference type="Gene3D" id="1.10.10.10">
    <property type="entry name" value="Winged helix-like DNA-binding domain superfamily/Winged helix DNA-binding domain"/>
    <property type="match status" value="1"/>
</dbReference>
<feature type="domain" description="HTH gntR-type" evidence="4">
    <location>
        <begin position="14"/>
        <end position="82"/>
    </location>
</feature>
<evidence type="ECO:0000256" key="1">
    <source>
        <dbReference type="ARBA" id="ARBA00023015"/>
    </source>
</evidence>
<dbReference type="PRINTS" id="PR00035">
    <property type="entry name" value="HTHGNTR"/>
</dbReference>
<dbReference type="InterPro" id="IPR036390">
    <property type="entry name" value="WH_DNA-bd_sf"/>
</dbReference>
<dbReference type="SUPFAM" id="SSF64288">
    <property type="entry name" value="Chorismate lyase-like"/>
    <property type="match status" value="1"/>
</dbReference>
<dbReference type="InterPro" id="IPR000524">
    <property type="entry name" value="Tscrpt_reg_HTH_GntR"/>
</dbReference>
<dbReference type="InterPro" id="IPR028978">
    <property type="entry name" value="Chorismate_lyase_/UTRA_dom_sf"/>
</dbReference>
<dbReference type="SMART" id="SM00345">
    <property type="entry name" value="HTH_GNTR"/>
    <property type="match status" value="1"/>
</dbReference>
<keyword evidence="1" id="KW-0805">Transcription regulation</keyword>
<dbReference type="GO" id="GO:0045892">
    <property type="term" value="P:negative regulation of DNA-templated transcription"/>
    <property type="evidence" value="ECO:0007669"/>
    <property type="project" value="TreeGrafter"/>
</dbReference>
<dbReference type="Gene3D" id="3.40.1410.10">
    <property type="entry name" value="Chorismate lyase-like"/>
    <property type="match status" value="1"/>
</dbReference>
<gene>
    <name evidence="5" type="ORF">DFR64_1950</name>
</gene>
<dbReference type="SUPFAM" id="SSF46785">
    <property type="entry name" value="Winged helix' DNA-binding domain"/>
    <property type="match status" value="1"/>
</dbReference>
<dbReference type="SMART" id="SM00866">
    <property type="entry name" value="UTRA"/>
    <property type="match status" value="1"/>
</dbReference>
<dbReference type="GO" id="GO:0003700">
    <property type="term" value="F:DNA-binding transcription factor activity"/>
    <property type="evidence" value="ECO:0007669"/>
    <property type="project" value="InterPro"/>
</dbReference>
<organism evidence="5 6">
    <name type="scientific">Pelolinea submarina</name>
    <dbReference type="NCBI Taxonomy" id="913107"/>
    <lineage>
        <taxon>Bacteria</taxon>
        <taxon>Bacillati</taxon>
        <taxon>Chloroflexota</taxon>
        <taxon>Anaerolineae</taxon>
        <taxon>Anaerolineales</taxon>
        <taxon>Anaerolineaceae</taxon>
        <taxon>Pelolinea</taxon>
    </lineage>
</organism>
<dbReference type="Pfam" id="PF00392">
    <property type="entry name" value="GntR"/>
    <property type="match status" value="1"/>
</dbReference>
<name>A0A347ZNU4_9CHLR</name>
<dbReference type="Pfam" id="PF07702">
    <property type="entry name" value="UTRA"/>
    <property type="match status" value="1"/>
</dbReference>
<accession>A0A347ZNU4</accession>
<keyword evidence="3" id="KW-0804">Transcription</keyword>
<comment type="caution">
    <text evidence="5">The sequence shown here is derived from an EMBL/GenBank/DDBJ whole genome shotgun (WGS) entry which is preliminary data.</text>
</comment>
<protein>
    <submittedName>
        <fullName evidence="5">GntR family transcriptional regulator</fullName>
    </submittedName>
</protein>
<dbReference type="GO" id="GO:0003677">
    <property type="term" value="F:DNA binding"/>
    <property type="evidence" value="ECO:0007669"/>
    <property type="project" value="UniProtKB-KW"/>
</dbReference>
<dbReference type="Proteomes" id="UP000256388">
    <property type="component" value="Unassembled WGS sequence"/>
</dbReference>
<dbReference type="PANTHER" id="PTHR44846">
    <property type="entry name" value="MANNOSYL-D-GLYCERATE TRANSPORT/METABOLISM SYSTEM REPRESSOR MNGR-RELATED"/>
    <property type="match status" value="1"/>
</dbReference>
<reference evidence="5 6" key="1">
    <citation type="submission" date="2018-08" db="EMBL/GenBank/DDBJ databases">
        <title>Genomic Encyclopedia of Type Strains, Phase IV (KMG-IV): sequencing the most valuable type-strain genomes for metagenomic binning, comparative biology and taxonomic classification.</title>
        <authorList>
            <person name="Goeker M."/>
        </authorList>
    </citation>
    <scope>NUCLEOTIDE SEQUENCE [LARGE SCALE GENOMIC DNA]</scope>
    <source>
        <strain evidence="5 6">DSM 23923</strain>
    </source>
</reference>
<dbReference type="OrthoDB" id="146373at2"/>
<dbReference type="EMBL" id="QUMS01000002">
    <property type="protein sequence ID" value="REG08578.1"/>
    <property type="molecule type" value="Genomic_DNA"/>
</dbReference>
<sequence>MSEKFEKLDSKSPIPLYFQLKSFIEEQIDTGVWEAGTQIPSELELSEQFQISRTTIRQAIGELVNERKLERIQGRGTFVTEISIDKQIERVSGFSQDMRTRGLTPTSDILNFEKVAAPSDAARALRIREGEPAILLKRLRMGNNRRIALEVVYLPYEKYVGLLDVNIGNESLYEILAKKFAVWPKYSEQIIESIKCPAAEADLLGIESGGPVFLFHTTAYDQYDQPLEYTEGYYRGDRYILHLTNVVNPSSNS</sequence>
<dbReference type="InterPro" id="IPR011663">
    <property type="entry name" value="UTRA"/>
</dbReference>
<evidence type="ECO:0000259" key="4">
    <source>
        <dbReference type="PROSITE" id="PS50949"/>
    </source>
</evidence>
<dbReference type="InterPro" id="IPR036388">
    <property type="entry name" value="WH-like_DNA-bd_sf"/>
</dbReference>
<evidence type="ECO:0000256" key="2">
    <source>
        <dbReference type="ARBA" id="ARBA00023125"/>
    </source>
</evidence>
<evidence type="ECO:0000313" key="5">
    <source>
        <dbReference type="EMBL" id="REG08578.1"/>
    </source>
</evidence>
<evidence type="ECO:0000256" key="3">
    <source>
        <dbReference type="ARBA" id="ARBA00023163"/>
    </source>
</evidence>
<dbReference type="RefSeq" id="WP_116225229.1">
    <property type="nucleotide sequence ID" value="NZ_AP018437.1"/>
</dbReference>
<keyword evidence="6" id="KW-1185">Reference proteome</keyword>